<dbReference type="EMBL" id="FNKO01000002">
    <property type="protein sequence ID" value="SDQ84423.1"/>
    <property type="molecule type" value="Genomic_DNA"/>
</dbReference>
<protein>
    <recommendedName>
        <fullName evidence="5">Lipoprotein</fullName>
    </recommendedName>
</protein>
<evidence type="ECO:0000256" key="2">
    <source>
        <dbReference type="SAM" id="SignalP"/>
    </source>
</evidence>
<evidence type="ECO:0000256" key="1">
    <source>
        <dbReference type="SAM" id="MobiDB-lite"/>
    </source>
</evidence>
<keyword evidence="2" id="KW-0732">Signal</keyword>
<reference evidence="4" key="1">
    <citation type="submission" date="2016-10" db="EMBL/GenBank/DDBJ databases">
        <authorList>
            <person name="Varghese N."/>
            <person name="Submissions S."/>
        </authorList>
    </citation>
    <scope>NUCLEOTIDE SEQUENCE [LARGE SCALE GENOMIC DNA]</scope>
    <source>
        <strain evidence="4">DSM 45459</strain>
    </source>
</reference>
<feature type="region of interest" description="Disordered" evidence="1">
    <location>
        <begin position="20"/>
        <end position="40"/>
    </location>
</feature>
<gene>
    <name evidence="3" type="ORF">SAMN04489718_2401</name>
</gene>
<dbReference type="Gene3D" id="2.50.20.20">
    <property type="match status" value="1"/>
</dbReference>
<sequence length="284" mass="30813">MRRLSAAVVTVAVTGLVGACGTQSPSGGNQPSEESSGISPVANVSELKKTASAAMQEEQTVRIDLNTLGVPPEEQDSAPNFDCSINFTDSVQRCSGLVEFASGPDSFYFAPGETGPAGNKWVKVPVGQSGFFREMFGNPEQYTDLEKLLPKGSHIDGTEQVELDGTKSLRYDVTVDVEKNAEEKSAESGAEIGSETKKRINELKKAGKARLDYTMWVDSSGRPLKVVVNPPDPENSEKDLRIEAGYAWNEELDIRLPADQNTRELTPSEAEQLKQAMRNQQGQN</sequence>
<feature type="compositionally biased region" description="Polar residues" evidence="1">
    <location>
        <begin position="23"/>
        <end position="38"/>
    </location>
</feature>
<feature type="chain" id="PRO_5038478665" description="Lipoprotein" evidence="2">
    <location>
        <begin position="20"/>
        <end position="284"/>
    </location>
</feature>
<dbReference type="PROSITE" id="PS51257">
    <property type="entry name" value="PROKAR_LIPOPROTEIN"/>
    <property type="match status" value="1"/>
</dbReference>
<evidence type="ECO:0000313" key="3">
    <source>
        <dbReference type="EMBL" id="SDQ84423.1"/>
    </source>
</evidence>
<proteinExistence type="predicted"/>
<organism evidence="3 4">
    <name type="scientific">Actinopolyspora saharensis</name>
    <dbReference type="NCBI Taxonomy" id="995062"/>
    <lineage>
        <taxon>Bacteria</taxon>
        <taxon>Bacillati</taxon>
        <taxon>Actinomycetota</taxon>
        <taxon>Actinomycetes</taxon>
        <taxon>Actinopolysporales</taxon>
        <taxon>Actinopolysporaceae</taxon>
        <taxon>Actinopolyspora</taxon>
    </lineage>
</organism>
<keyword evidence="4" id="KW-1185">Reference proteome</keyword>
<dbReference type="STRING" id="995062.SAMN04489718_2401"/>
<evidence type="ECO:0008006" key="5">
    <source>
        <dbReference type="Google" id="ProtNLM"/>
    </source>
</evidence>
<dbReference type="AlphaFoldDB" id="A0A1H1E6W9"/>
<name>A0A1H1E6W9_9ACTN</name>
<feature type="signal peptide" evidence="2">
    <location>
        <begin position="1"/>
        <end position="19"/>
    </location>
</feature>
<dbReference type="RefSeq" id="WP_245695772.1">
    <property type="nucleotide sequence ID" value="NZ_FNKO01000002.1"/>
</dbReference>
<dbReference type="Proteomes" id="UP000199301">
    <property type="component" value="Unassembled WGS sequence"/>
</dbReference>
<feature type="region of interest" description="Disordered" evidence="1">
    <location>
        <begin position="259"/>
        <end position="284"/>
    </location>
</feature>
<accession>A0A1H1E6W9</accession>
<evidence type="ECO:0000313" key="4">
    <source>
        <dbReference type="Proteomes" id="UP000199301"/>
    </source>
</evidence>